<sequence length="430" mass="49288">MYPTSPNVSYVPDPRNIFSSNCSLPIKETGELSYASSAYPNLSNGSSVSHICDRSGIISNTVTPSPRMALDYPELYTSVSDVNGNFQLNINNECVSSNIYQYNSPAKISTIYPAYKYESDTSYRPQTTLTEPTPIRNINRSGSNLRRSAMVETLVQQQYLNGTQLDNILTPSIRNDPNKLIDMIYKKQAELGNLRVQLDELRKKEIELEKTTELNIARQNEIKSNFITLENTFFEYRSRKSHEMNILTQQLQNSYRDRQQLSESLAKLCDDISVTQRDLQFFVSHDNSHETNISEIIGHHSVKDLQSELNLVQKERNELLNLINSSGTQLENSTCSNQDSSLDPDDNNLVVIINHLKQVNMSLFEQNQILSLKSKSTFTEFRRNMLEIQSYVSKLERCIDNNEAQRIPYYIQDINSIIQRFISCQSVLIK</sequence>
<dbReference type="VEuPathDB" id="CryptoDB:cand_012020"/>
<keyword evidence="1" id="KW-0175">Coiled coil</keyword>
<dbReference type="GeneID" id="92365387"/>
<name>A0A1J4MEK6_9CRYT</name>
<keyword evidence="3" id="KW-1185">Reference proteome</keyword>
<dbReference type="EMBL" id="LRBS01000111">
    <property type="protein sequence ID" value="OII72674.1"/>
    <property type="molecule type" value="Genomic_DNA"/>
</dbReference>
<organism evidence="2 3">
    <name type="scientific">Cryptosporidium andersoni</name>
    <dbReference type="NCBI Taxonomy" id="117008"/>
    <lineage>
        <taxon>Eukaryota</taxon>
        <taxon>Sar</taxon>
        <taxon>Alveolata</taxon>
        <taxon>Apicomplexa</taxon>
        <taxon>Conoidasida</taxon>
        <taxon>Coccidia</taxon>
        <taxon>Eucoccidiorida</taxon>
        <taxon>Eimeriorina</taxon>
        <taxon>Cryptosporidiidae</taxon>
        <taxon>Cryptosporidium</taxon>
    </lineage>
</organism>
<reference evidence="2 3" key="1">
    <citation type="submission" date="2016-10" db="EMBL/GenBank/DDBJ databases">
        <title>Reductive evolution of mitochondrial metabolism and differential evolution of invasion-related proteins in Cryptosporidium.</title>
        <authorList>
            <person name="Liu S."/>
            <person name="Roellig D.M."/>
            <person name="Guo Y."/>
            <person name="Li N."/>
            <person name="Frace M.A."/>
            <person name="Tang K."/>
            <person name="Zhang L."/>
            <person name="Feng Y."/>
            <person name="Xiao L."/>
        </authorList>
    </citation>
    <scope>NUCLEOTIDE SEQUENCE [LARGE SCALE GENOMIC DNA]</scope>
    <source>
        <strain evidence="2">30847</strain>
    </source>
</reference>
<dbReference type="Proteomes" id="UP000186804">
    <property type="component" value="Unassembled WGS sequence"/>
</dbReference>
<dbReference type="RefSeq" id="XP_067067061.1">
    <property type="nucleotide sequence ID" value="XM_067211441.1"/>
</dbReference>
<evidence type="ECO:0000256" key="1">
    <source>
        <dbReference type="SAM" id="Coils"/>
    </source>
</evidence>
<proteinExistence type="predicted"/>
<dbReference type="OrthoDB" id="342293at2759"/>
<accession>A0A1J4MEK6</accession>
<feature type="coiled-coil region" evidence="1">
    <location>
        <begin position="184"/>
        <end position="211"/>
    </location>
</feature>
<comment type="caution">
    <text evidence="2">The sequence shown here is derived from an EMBL/GenBank/DDBJ whole genome shotgun (WGS) entry which is preliminary data.</text>
</comment>
<evidence type="ECO:0000313" key="3">
    <source>
        <dbReference type="Proteomes" id="UP000186804"/>
    </source>
</evidence>
<protein>
    <submittedName>
        <fullName evidence="2">Uncharacterized protein</fullName>
    </submittedName>
</protein>
<gene>
    <name evidence="2" type="ORF">cand_012020</name>
</gene>
<evidence type="ECO:0000313" key="2">
    <source>
        <dbReference type="EMBL" id="OII72674.1"/>
    </source>
</evidence>
<dbReference type="AlphaFoldDB" id="A0A1J4MEK6"/>